<gene>
    <name evidence="2" type="ORF">NCTC1934_00976</name>
</gene>
<dbReference type="InterPro" id="IPR032710">
    <property type="entry name" value="NTF2-like_dom_sf"/>
</dbReference>
<dbReference type="Pfam" id="PF12680">
    <property type="entry name" value="SnoaL_2"/>
    <property type="match status" value="1"/>
</dbReference>
<sequence length="169" mass="19116">MHGSEHEEFVAKFTEFWRDPSAERMAEILHPDVVLLQPLAAPMHGIEAARAEFRGIWRMLPDLHARIDRWRGDSDVLFIEFRLRARVGRSLTGSPRPHRTPAGAGRRGWLWTRGGCCGYAEPLVGGKETEDPVRIIWARVLKKLSTALPLSISAPPRWWGSGWESACRG</sequence>
<dbReference type="AlphaFoldDB" id="A0A378Y8V8"/>
<protein>
    <submittedName>
        <fullName evidence="2">SnoaL-like domain</fullName>
    </submittedName>
</protein>
<proteinExistence type="predicted"/>
<dbReference type="Gene3D" id="3.10.450.50">
    <property type="match status" value="1"/>
</dbReference>
<keyword evidence="3" id="KW-1185">Reference proteome</keyword>
<dbReference type="InterPro" id="IPR037401">
    <property type="entry name" value="SnoaL-like"/>
</dbReference>
<dbReference type="SUPFAM" id="SSF54427">
    <property type="entry name" value="NTF2-like"/>
    <property type="match status" value="1"/>
</dbReference>
<accession>A0A378Y8V8</accession>
<dbReference type="EMBL" id="UGRY01000002">
    <property type="protein sequence ID" value="SUA73534.1"/>
    <property type="molecule type" value="Genomic_DNA"/>
</dbReference>
<name>A0A378Y8V8_9NOCA</name>
<evidence type="ECO:0000313" key="3">
    <source>
        <dbReference type="Proteomes" id="UP000255467"/>
    </source>
</evidence>
<dbReference type="Proteomes" id="UP000255467">
    <property type="component" value="Unassembled WGS sequence"/>
</dbReference>
<evidence type="ECO:0000259" key="1">
    <source>
        <dbReference type="Pfam" id="PF12680"/>
    </source>
</evidence>
<organism evidence="2 3">
    <name type="scientific">Nocardia otitidiscaviarum</name>
    <dbReference type="NCBI Taxonomy" id="1823"/>
    <lineage>
        <taxon>Bacteria</taxon>
        <taxon>Bacillati</taxon>
        <taxon>Actinomycetota</taxon>
        <taxon>Actinomycetes</taxon>
        <taxon>Mycobacteriales</taxon>
        <taxon>Nocardiaceae</taxon>
        <taxon>Nocardia</taxon>
    </lineage>
</organism>
<evidence type="ECO:0000313" key="2">
    <source>
        <dbReference type="EMBL" id="SUA73534.1"/>
    </source>
</evidence>
<reference evidence="2 3" key="1">
    <citation type="submission" date="2018-06" db="EMBL/GenBank/DDBJ databases">
        <authorList>
            <consortium name="Pathogen Informatics"/>
            <person name="Doyle S."/>
        </authorList>
    </citation>
    <scope>NUCLEOTIDE SEQUENCE [LARGE SCALE GENOMIC DNA]</scope>
    <source>
        <strain evidence="2 3">NCTC1934</strain>
    </source>
</reference>
<feature type="domain" description="SnoaL-like" evidence="1">
    <location>
        <begin position="10"/>
        <end position="93"/>
    </location>
</feature>